<dbReference type="GO" id="GO:0005813">
    <property type="term" value="C:centrosome"/>
    <property type="evidence" value="ECO:0007669"/>
    <property type="project" value="InterPro"/>
</dbReference>
<dbReference type="GO" id="GO:0036064">
    <property type="term" value="C:ciliary basal body"/>
    <property type="evidence" value="ECO:0007669"/>
    <property type="project" value="InterPro"/>
</dbReference>
<organism evidence="2 3">
    <name type="scientific">Phytophthora pseudosyringae</name>
    <dbReference type="NCBI Taxonomy" id="221518"/>
    <lineage>
        <taxon>Eukaryota</taxon>
        <taxon>Sar</taxon>
        <taxon>Stramenopiles</taxon>
        <taxon>Oomycota</taxon>
        <taxon>Peronosporomycetes</taxon>
        <taxon>Peronosporales</taxon>
        <taxon>Peronosporaceae</taxon>
        <taxon>Phytophthora</taxon>
    </lineage>
</organism>
<protein>
    <recommendedName>
        <fullName evidence="4">Rotatin N-terminal domain-containing protein</fullName>
    </recommendedName>
</protein>
<feature type="region of interest" description="Disordered" evidence="1">
    <location>
        <begin position="128"/>
        <end position="150"/>
    </location>
</feature>
<reference evidence="2" key="1">
    <citation type="submission" date="2021-02" db="EMBL/GenBank/DDBJ databases">
        <authorList>
            <person name="Palmer J.M."/>
        </authorList>
    </citation>
    <scope>NUCLEOTIDE SEQUENCE</scope>
    <source>
        <strain evidence="2">SCRP734</strain>
    </source>
</reference>
<dbReference type="PANTHER" id="PTHR31691">
    <property type="entry name" value="ROTATIN"/>
    <property type="match status" value="1"/>
</dbReference>
<dbReference type="EMBL" id="JAGDFM010000172">
    <property type="protein sequence ID" value="KAG7383595.1"/>
    <property type="molecule type" value="Genomic_DNA"/>
</dbReference>
<dbReference type="Proteomes" id="UP000694044">
    <property type="component" value="Unassembled WGS sequence"/>
</dbReference>
<feature type="compositionally biased region" description="Acidic residues" evidence="1">
    <location>
        <begin position="128"/>
        <end position="145"/>
    </location>
</feature>
<evidence type="ECO:0000313" key="3">
    <source>
        <dbReference type="Proteomes" id="UP000694044"/>
    </source>
</evidence>
<dbReference type="OrthoDB" id="428850at2759"/>
<comment type="caution">
    <text evidence="2">The sequence shown here is derived from an EMBL/GenBank/DDBJ whole genome shotgun (WGS) entry which is preliminary data.</text>
</comment>
<accession>A0A8T1VQF8</accession>
<dbReference type="InterPro" id="IPR030791">
    <property type="entry name" value="Rotatin"/>
</dbReference>
<evidence type="ECO:0008006" key="4">
    <source>
        <dbReference type="Google" id="ProtNLM"/>
    </source>
</evidence>
<dbReference type="GO" id="GO:0044782">
    <property type="term" value="P:cilium organization"/>
    <property type="evidence" value="ECO:0007669"/>
    <property type="project" value="InterPro"/>
</dbReference>
<sequence>MESDVAAGRLDALVLKLRHPLAKIRSRSLHSLLFKLRERLVRWQDLEPLQNALVPALLACLEPPLELDALHVLQLLVQSQSETFLASLQHFGAAQKLQRAANSNSELQNSYEKLLRQIYVTKLVPVEDEGGEQTSTSEEEEEEQVEEFRASRVLSDRRRAPKVDKLEARGWRFAQVTLTPVDEQFLFEFEVKLQLRTETQDAVKACATFRNELLRNFPAEVFLQRPAVLQYLLHLVQQPILPGSPGTTSGGSGGEDVLMERAMEVSMGVNYFDEMLNATFSNKRGNLSGAVAMASLKAIESFLYALTLTRRTCLNPIYVVHAPNGTVELFDSYDTRRVLYPHASVEVGNDASRATQQRGDEDAVQLEQYSLSGAIYRIFMSALPLLRSARHPRLHLLNLLITALPDLPEKGSQDSAEMSVQDLDKLRLEHILELLSGICRPVPTEQAGNAMIDDDLELTHSMTWKLVELVLRLLRLYPSSLYHVETVSSKPDSNGSSAKKTGKNGGITIPRLLWEAVKIWVAHPAFPEVAAKEWNEESLVQYMSKIDGTIPAFVNLKHSSQQDARFILEFVEFAKVHRDQLADFEPWEKPNVVNLDIAKKTIQARCAFDHTDAEIIADATLQAIWSALSANTTDKLTESGVEAIQLILCDLLTGLGEKKTATLHDAMVNHFFRGLLSLVENLVDESTRVSADCRHQFFTDILCEPKFLTLLLLILARQSDSADDQVDNAAFWGILRTALDQLAGATSDKLVLLQPVVPLLQHFAYIEPSEGSSREQRLTQPQLAEILNRVETILDDREKYLLICRCLLHESSYIRKAAASGVIRVLSRAAPSCVDWISKNKEIREDPFGGSFTYGGKSTNLETALMETPLPVSHANDYQPSENELSSQLSKLSHLCKVISGMSTAFASMRVAALKELVMFIENASVELFTLFEELDKLSNLMDLHRTILQTEASQNDSSTLYQALLLFRTLLLRSRLLRLAMQRDSSMMSLLMPLIFHPSASIRAQMYYILLLLTCSAENFIPKGASVESLSNDKPEFSGEARIPAMIKPTFGLHSSRWTRCFVVTCSLTQQLQASCALLTKQTDSSWLQEVRPLINQAPSHADDDEVIRDGENSDKLATLLGAEYALIAQKLRDAPSHGKCLNAVYHLMTICEAWRCARERFVRAWEGDFERYFAVPPKNERDEVIIGSLVNTLSVMICAMTRGEQLRALVVVKRKILPLLKRSQSRTFSLQVARLLLNVSESKVGDLFLSLAADTDIISTICTKYSAIYATEPVLHGIMLEVLLRFARGMENNADTRLSEPSREKICTRLHEMLSPLLTVVCRHRVPGSFMERDVFVVGSQCMIAILQTLPREALLASDSPLEHTDSSILIDGSWASRFLFDHVSPIRELGFRVIEHGASSDAPSVRLLEMAFETSTDDTEADAVRAAACAALTEEILRYDERHPDQQAAMVEIFHGATFARRVLRSLSSALKGLKLFARTASAFARLIRVLYVQRDSLAPHFGDMRQEMEVAEEEYDVYPLLVKALSIREWKKTCNRYSLCCMLLPCCDGDAWRRSLFPAILDLMADVLNLLQALCRDAGFDQVAFFLMHTTLQYQLMELVQDLHASFDDTFSVALKRRHYEVLDLCAGTLSILLVQASDQHSEYDSELAEAPTVSSFGADFVRVVAKLLEPQHPIRFRVSFSRAVAALSVLIPGCLKSSDASFVSRLCSAVIDLYQEIAEFRPLDASTTTSDLQGRVFPLTSIRRVSCALQVLLEANPSLQQLVRIKRAVPFAMGFIRESFTAVRIAGGFGGRRARSTNAQDTYVLDLCGRIQTHMEVVSSIVGSDRESQRLAKDEGLLNVMLSNWSVIMTAHVRGSQLMLCAIQLLANYTYGNDSSRSSLLVSPPPGSGKIAGGDNAQTLLSLVFALASTRGEMAASHRRVASGAITSTAADMALSNAACQVLKTAVLNTECVSASVKTGSISRLVDSLQDRLKQVRQTTKTNHLENENLANMLSVLSSIASMEEGARVLYTSWATVLTLVLDDVMHLPDEGIRHSGCLFLRNLAFSQATKNHFALWDELLGEVVALCVRVSGTTQDDSITLGYLSAALWSLVYDNQKARALLLSKPAALRSLQQVLGSQKPGAVASDSSNHIAENLRRVLLLVQE</sequence>
<evidence type="ECO:0000256" key="1">
    <source>
        <dbReference type="SAM" id="MobiDB-lite"/>
    </source>
</evidence>
<proteinExistence type="predicted"/>
<evidence type="ECO:0000313" key="2">
    <source>
        <dbReference type="EMBL" id="KAG7383595.1"/>
    </source>
</evidence>
<keyword evidence="3" id="KW-1185">Reference proteome</keyword>
<dbReference type="PANTHER" id="PTHR31691:SF1">
    <property type="entry name" value="ROTATIN"/>
    <property type="match status" value="1"/>
</dbReference>
<name>A0A8T1VQF8_9STRA</name>
<gene>
    <name evidence="2" type="ORF">PHYPSEUDO_003521</name>
</gene>